<keyword evidence="6" id="KW-1185">Reference proteome</keyword>
<keyword evidence="2" id="KW-0902">Two-component regulatory system</keyword>
<organism evidence="5 6">
    <name type="scientific">Anabaena azotica FACHB-119</name>
    <dbReference type="NCBI Taxonomy" id="947527"/>
    <lineage>
        <taxon>Bacteria</taxon>
        <taxon>Bacillati</taxon>
        <taxon>Cyanobacteriota</taxon>
        <taxon>Cyanophyceae</taxon>
        <taxon>Nostocales</taxon>
        <taxon>Nostocaceae</taxon>
        <taxon>Anabaena</taxon>
        <taxon>Anabaena azotica</taxon>
    </lineage>
</organism>
<keyword evidence="2" id="KW-0364">Heterocyst</keyword>
<dbReference type="Pfam" id="PF00072">
    <property type="entry name" value="Response_reg"/>
    <property type="match status" value="1"/>
</dbReference>
<sequence length="379" mass="43170">MKTLPITRYRFFQKLQPLSLLKKITGKTITGCLQVVSTSGTWSIYVEEGKLIYACYSERMFEPLYRHLGNLSQQISTLPKEINEQLRAIFETGIESQAIPNPDYLAICWLVNQKYISASQAAVLIEQVALEVLESFLLLEEGSYEFVPETFLDDLPKFCYLNVRLLVEQCQQRGRVPEAFRREASTQETSPATENKELPINSKYNIKITSHPQTQPKPEPRLPQFNNNRTGEYSKRYVSPPHNVNNGYQQISTPSADKKIYKIFCIDESPAVVNTIKSFLDEQIFSVIGVTDSLKALMEILHTKPDIILISVDMPDLDGYELCSLLRKHSHFKNTPVIMVTERAGLRNRAKATIARASGHLTKPFNQGDLLKVIFKHIV</sequence>
<evidence type="ECO:0000313" key="5">
    <source>
        <dbReference type="EMBL" id="MBD2499409.1"/>
    </source>
</evidence>
<comment type="caution">
    <text evidence="3">Lacks conserved residue(s) required for the propagation of feature annotation.</text>
</comment>
<dbReference type="SUPFAM" id="SSF52172">
    <property type="entry name" value="CheY-like"/>
    <property type="match status" value="1"/>
</dbReference>
<dbReference type="InterPro" id="IPR011006">
    <property type="entry name" value="CheY-like_superfamily"/>
</dbReference>
<dbReference type="PIRSF" id="PIRSF005897">
    <property type="entry name" value="RR_PatA"/>
    <property type="match status" value="1"/>
</dbReference>
<comment type="subcellular location">
    <subcellularLocation>
        <location evidence="2">Cell septum</location>
    </subcellularLocation>
</comment>
<protein>
    <recommendedName>
        <fullName evidence="2">Protein PatA</fullName>
    </recommendedName>
</protein>
<evidence type="ECO:0000256" key="2">
    <source>
        <dbReference type="PIRNR" id="PIRNR005897"/>
    </source>
</evidence>
<dbReference type="InterPro" id="IPR025497">
    <property type="entry name" value="PatA-like_N"/>
</dbReference>
<dbReference type="Gene3D" id="3.40.50.2300">
    <property type="match status" value="1"/>
</dbReference>
<evidence type="ECO:0000259" key="4">
    <source>
        <dbReference type="PROSITE" id="PS50110"/>
    </source>
</evidence>
<comment type="induction">
    <text evidence="2">By nitrogen starvation.</text>
</comment>
<name>A0ABR8CWT9_9NOST</name>
<dbReference type="PANTHER" id="PTHR44591:SF3">
    <property type="entry name" value="RESPONSE REGULATORY DOMAIN-CONTAINING PROTEIN"/>
    <property type="match status" value="1"/>
</dbReference>
<evidence type="ECO:0000256" key="1">
    <source>
        <dbReference type="ARBA" id="ARBA00022553"/>
    </source>
</evidence>
<dbReference type="SMART" id="SM00448">
    <property type="entry name" value="REC"/>
    <property type="match status" value="1"/>
</dbReference>
<comment type="caution">
    <text evidence="5">The sequence shown here is derived from an EMBL/GenBank/DDBJ whole genome shotgun (WGS) entry which is preliminary data.</text>
</comment>
<comment type="function">
    <text evidence="2">Controls heterocyst pattern formation.</text>
</comment>
<evidence type="ECO:0000313" key="6">
    <source>
        <dbReference type="Proteomes" id="UP000661112"/>
    </source>
</evidence>
<dbReference type="InterPro" id="IPR001789">
    <property type="entry name" value="Sig_transdc_resp-reg_receiver"/>
</dbReference>
<dbReference type="PROSITE" id="PS50110">
    <property type="entry name" value="RESPONSE_REGULATORY"/>
    <property type="match status" value="1"/>
</dbReference>
<keyword evidence="1" id="KW-0597">Phosphoprotein</keyword>
<dbReference type="Pfam" id="PF14332">
    <property type="entry name" value="DUF4388"/>
    <property type="match status" value="1"/>
</dbReference>
<dbReference type="PANTHER" id="PTHR44591">
    <property type="entry name" value="STRESS RESPONSE REGULATOR PROTEIN 1"/>
    <property type="match status" value="1"/>
</dbReference>
<feature type="domain" description="Response regulatory" evidence="4">
    <location>
        <begin position="262"/>
        <end position="378"/>
    </location>
</feature>
<evidence type="ECO:0000256" key="3">
    <source>
        <dbReference type="PROSITE-ProRule" id="PRU00169"/>
    </source>
</evidence>
<dbReference type="Proteomes" id="UP000661112">
    <property type="component" value="Unassembled WGS sequence"/>
</dbReference>
<reference evidence="5 6" key="1">
    <citation type="journal article" date="2020" name="ISME J.">
        <title>Comparative genomics reveals insights into cyanobacterial evolution and habitat adaptation.</title>
        <authorList>
            <person name="Chen M.Y."/>
            <person name="Teng W.K."/>
            <person name="Zhao L."/>
            <person name="Hu C.X."/>
            <person name="Zhou Y.K."/>
            <person name="Han B.P."/>
            <person name="Song L.R."/>
            <person name="Shu W.S."/>
        </authorList>
    </citation>
    <scope>NUCLEOTIDE SEQUENCE [LARGE SCALE GENOMIC DNA]</scope>
    <source>
        <strain evidence="5 6">FACHB-119</strain>
    </source>
</reference>
<accession>A0ABR8CWT9</accession>
<dbReference type="EMBL" id="JACJSG010000002">
    <property type="protein sequence ID" value="MBD2499409.1"/>
    <property type="molecule type" value="Genomic_DNA"/>
</dbReference>
<dbReference type="InterPro" id="IPR024186">
    <property type="entry name" value="Sig_transdc_resp-reg_PatA"/>
</dbReference>
<dbReference type="InterPro" id="IPR050595">
    <property type="entry name" value="Bact_response_regulator"/>
</dbReference>
<gene>
    <name evidence="5" type="ORF">H6G83_02045</name>
</gene>
<proteinExistence type="evidence at transcript level"/>
<dbReference type="RefSeq" id="WP_190466188.1">
    <property type="nucleotide sequence ID" value="NZ_JACJSG010000002.1"/>
</dbReference>